<dbReference type="Proteomes" id="UP000241421">
    <property type="component" value="Unassembled WGS sequence"/>
</dbReference>
<dbReference type="AlphaFoldDB" id="A0A2U2HNJ6"/>
<organism evidence="2 3">
    <name type="scientific">Massilia glaciei</name>
    <dbReference type="NCBI Taxonomy" id="1524097"/>
    <lineage>
        <taxon>Bacteria</taxon>
        <taxon>Pseudomonadati</taxon>
        <taxon>Pseudomonadota</taxon>
        <taxon>Betaproteobacteria</taxon>
        <taxon>Burkholderiales</taxon>
        <taxon>Oxalobacteraceae</taxon>
        <taxon>Telluria group</taxon>
        <taxon>Massilia</taxon>
    </lineage>
</organism>
<dbReference type="PROSITE" id="PS50093">
    <property type="entry name" value="PKD"/>
    <property type="match status" value="1"/>
</dbReference>
<dbReference type="SUPFAM" id="SSF49299">
    <property type="entry name" value="PKD domain"/>
    <property type="match status" value="1"/>
</dbReference>
<dbReference type="Gene3D" id="2.60.40.10">
    <property type="entry name" value="Immunoglobulins"/>
    <property type="match status" value="1"/>
</dbReference>
<evidence type="ECO:0000313" key="3">
    <source>
        <dbReference type="Proteomes" id="UP000241421"/>
    </source>
</evidence>
<evidence type="ECO:0000313" key="2">
    <source>
        <dbReference type="EMBL" id="PWF49094.1"/>
    </source>
</evidence>
<gene>
    <name evidence="2" type="ORF">C7C56_008165</name>
</gene>
<dbReference type="OrthoDB" id="8746727at2"/>
<dbReference type="InterPro" id="IPR013783">
    <property type="entry name" value="Ig-like_fold"/>
</dbReference>
<dbReference type="CDD" id="cd00146">
    <property type="entry name" value="PKD"/>
    <property type="match status" value="1"/>
</dbReference>
<proteinExistence type="predicted"/>
<sequence>MEKIMECATEKKRKKRLFGWSIPRVAGAGLAAAAVTAGAAAPAPAPPAGAGLDHTCGCVPTYHIVNLGSGQLPTIPQINARGQVAFSLFSPTPRAYFYDGAMVRNIGDLGAPEAYAEDLNEWGQVTGYAAYGNGLNVHAFVWSAAAGMVDLRTLGNAVYSQGRAINNLGQVAGYSQWIGPALDPYHAFRWSFASGMMDLGTVAGLGSVGTVINDAGMVVGFSNAASGNAHAFAWRHGTGMVDLGALGGDNSYAEDVNESGQVAGSALVSMIDFNYHAVFWNSAGAMFDLGTLGGPGSGVWDMNNLGQVVGVADTAAGKQHAMSWTMAGGMRDLGTLGGSYSSAIAVNDKGQVVGAARTRSDRSRAFLWSAGRPMADLNRRIKNAPAGLRLEIGVAINDKGWIVAESNAGLVLLKPGPGALVAPAIGPIAVRDSVPPGRPVMLSAGFSDADLADTHSAVWSWGDGSADAAGTVIGRAGAGRAAGSHTFDAPGVYWVTLTLTDNTGRTSAVSRKVVVAAPCGCVAAANGWFMSPAGALKSGPPKAALASFSFDPAGTQTMAKGGAQAKLRFSAGNMHFQSDSYQQIATAGGRGQYRGGGTLNGVAGYSFALTMIDGAAAGGGHDRFGLRITHVDPATKAEVVDYDNGAHGSGALARGMPAGVAGSAISGGRIVIR</sequence>
<dbReference type="InterPro" id="IPR014262">
    <property type="entry name" value="HAF_rpt"/>
</dbReference>
<dbReference type="EMBL" id="PXWF02000114">
    <property type="protein sequence ID" value="PWF49094.1"/>
    <property type="molecule type" value="Genomic_DNA"/>
</dbReference>
<feature type="domain" description="PKD" evidence="1">
    <location>
        <begin position="427"/>
        <end position="518"/>
    </location>
</feature>
<keyword evidence="3" id="KW-1185">Reference proteome</keyword>
<accession>A0A2U2HNJ6</accession>
<dbReference type="InterPro" id="IPR000601">
    <property type="entry name" value="PKD_dom"/>
</dbReference>
<name>A0A2U2HNJ6_9BURK</name>
<reference evidence="2 3" key="1">
    <citation type="submission" date="2018-04" db="EMBL/GenBank/DDBJ databases">
        <title>Massilia violaceinigra sp. nov., a novel purple-pigmented bacterium isolated from Tianshan glacier, Xinjiang, China.</title>
        <authorList>
            <person name="Wang H."/>
        </authorList>
    </citation>
    <scope>NUCLEOTIDE SEQUENCE [LARGE SCALE GENOMIC DNA]</scope>
    <source>
        <strain evidence="2 3">B448-2</strain>
    </source>
</reference>
<comment type="caution">
    <text evidence="2">The sequence shown here is derived from an EMBL/GenBank/DDBJ whole genome shotgun (WGS) entry which is preliminary data.</text>
</comment>
<dbReference type="InterPro" id="IPR035986">
    <property type="entry name" value="PKD_dom_sf"/>
</dbReference>
<dbReference type="NCBIfam" id="TIGR02913">
    <property type="entry name" value="HAF_rpt"/>
    <property type="match status" value="5"/>
</dbReference>
<evidence type="ECO:0000259" key="1">
    <source>
        <dbReference type="PROSITE" id="PS50093"/>
    </source>
</evidence>
<protein>
    <recommendedName>
        <fullName evidence="1">PKD domain-containing protein</fullName>
    </recommendedName>
</protein>
<dbReference type="Pfam" id="PF18911">
    <property type="entry name" value="PKD_4"/>
    <property type="match status" value="1"/>
</dbReference>